<keyword evidence="1" id="KW-1185">Reference proteome</keyword>
<dbReference type="AlphaFoldDB" id="A0A5S6QPD5"/>
<dbReference type="WBParaSite" id="TMUE_2000008727.1">
    <property type="protein sequence ID" value="TMUE_2000008727.1"/>
    <property type="gene ID" value="WBGene00290393"/>
</dbReference>
<proteinExistence type="predicted"/>
<evidence type="ECO:0000313" key="2">
    <source>
        <dbReference type="WBParaSite" id="TMUE_2000008727.1"/>
    </source>
</evidence>
<evidence type="ECO:0000313" key="1">
    <source>
        <dbReference type="Proteomes" id="UP000046395"/>
    </source>
</evidence>
<organism evidence="1 2">
    <name type="scientific">Trichuris muris</name>
    <name type="common">Mouse whipworm</name>
    <dbReference type="NCBI Taxonomy" id="70415"/>
    <lineage>
        <taxon>Eukaryota</taxon>
        <taxon>Metazoa</taxon>
        <taxon>Ecdysozoa</taxon>
        <taxon>Nematoda</taxon>
        <taxon>Enoplea</taxon>
        <taxon>Dorylaimia</taxon>
        <taxon>Trichinellida</taxon>
        <taxon>Trichuridae</taxon>
        <taxon>Trichuris</taxon>
    </lineage>
</organism>
<accession>A0A5S6QPD5</accession>
<protein>
    <submittedName>
        <fullName evidence="2">Uncharacterized protein</fullName>
    </submittedName>
</protein>
<sequence>MCAIQNRLLSINGVNYQTLTKRRNAFKFNVFFVNLFANISLQIHVASCQRLFVYEEDLCCFQFKRTVVLGNRCQIVYSVCFADRRNSASVSVIRRFVNQVQLFPIALGVCKATRYPAWLRLAVFNLPVHLNVRLLVVHGRLVELSCQVKRGLKIGSFRKRRSFFHPPLAFNFRSALAEGTLPERSSLGGRLFSSACLSAVQASIESVRRPVVHIG</sequence>
<name>A0A5S6QPD5_TRIMR</name>
<dbReference type="Proteomes" id="UP000046395">
    <property type="component" value="Unassembled WGS sequence"/>
</dbReference>
<reference evidence="2" key="1">
    <citation type="submission" date="2019-12" db="UniProtKB">
        <authorList>
            <consortium name="WormBaseParasite"/>
        </authorList>
    </citation>
    <scope>IDENTIFICATION</scope>
</reference>